<name>H8MP81_CORCM</name>
<dbReference type="Proteomes" id="UP000007587">
    <property type="component" value="Chromosome"/>
</dbReference>
<protein>
    <submittedName>
        <fullName evidence="1">Uncharacterized protein</fullName>
    </submittedName>
</protein>
<dbReference type="STRING" id="1144275.COCOR_01113"/>
<dbReference type="OrthoDB" id="5509657at2"/>
<proteinExistence type="predicted"/>
<dbReference type="KEGG" id="ccx:COCOR_01113"/>
<evidence type="ECO:0000313" key="1">
    <source>
        <dbReference type="EMBL" id="AFE03878.1"/>
    </source>
</evidence>
<sequence length="306" mass="32918">MMTVLGGLLWVLAATPVAKPQGEMDAALKAVKTGDAKTRKDAYATLWKRGMRVSIPRVASEPFALQGPGVLSCPSPLWARLTRRVDDGNGGSTERAVVAFARDRDLLPPAEEVLDLSPDAPAILLRESGWESTRGCDVGGFADPSDKGFERHPAVRKALQACCAGKQDCLGKGWTQDRDCSNQTLDAMNQAREQHRASAANTLTTRLRQCLPAKDKVGPGQDPCALSDSPRCGRYQECLRKVSDDSLARGTGTLDAELALWLEADIGACVARSRQGSACTLIVVDPCQGRVGYRCSDEVIRELQVP</sequence>
<dbReference type="RefSeq" id="WP_014393964.1">
    <property type="nucleotide sequence ID" value="NC_017030.1"/>
</dbReference>
<dbReference type="InParanoid" id="H8MP81"/>
<organism evidence="1 2">
    <name type="scientific">Corallococcus coralloides (strain ATCC 25202 / DSM 2259 / NBRC 100086 / M2)</name>
    <name type="common">Myxococcus coralloides</name>
    <dbReference type="NCBI Taxonomy" id="1144275"/>
    <lineage>
        <taxon>Bacteria</taxon>
        <taxon>Pseudomonadati</taxon>
        <taxon>Myxococcota</taxon>
        <taxon>Myxococcia</taxon>
        <taxon>Myxococcales</taxon>
        <taxon>Cystobacterineae</taxon>
        <taxon>Myxococcaceae</taxon>
        <taxon>Corallococcus</taxon>
    </lineage>
</organism>
<reference evidence="2" key="2">
    <citation type="submission" date="2012-03" db="EMBL/GenBank/DDBJ databases">
        <title>Genome sequence of the fruiting myxobacterium Corallococcus coralloides DSM 2259.</title>
        <authorList>
            <person name="Huntley S."/>
            <person name="Zhang Y."/>
            <person name="Treuner-Lange A."/>
            <person name="Sensen C.W."/>
            <person name="Sogaard-Andersen L."/>
        </authorList>
    </citation>
    <scope>NUCLEOTIDE SEQUENCE [LARGE SCALE GENOMIC DNA]</scope>
    <source>
        <strain evidence="2">ATCC 25202 / DSM 2259 / NBRC 100086 / M2</strain>
    </source>
</reference>
<reference evidence="1 2" key="1">
    <citation type="journal article" date="2012" name="J. Bacteriol.">
        <title>Complete Genome Sequence of the Fruiting Myxobacterium Corallococcus coralloides DSM 2259.</title>
        <authorList>
            <person name="Huntley S."/>
            <person name="Zhang Y."/>
            <person name="Treuner-Lange A."/>
            <person name="Kneip S."/>
            <person name="Sensen C.W."/>
            <person name="Sogaard-Andersen L."/>
        </authorList>
    </citation>
    <scope>NUCLEOTIDE SEQUENCE [LARGE SCALE GENOMIC DNA]</scope>
    <source>
        <strain evidence="2">ATCC 25202 / DSM 2259 / NBRC 100086 / M2</strain>
    </source>
</reference>
<dbReference type="HOGENOM" id="CLU_908243_0_0_7"/>
<keyword evidence="2" id="KW-1185">Reference proteome</keyword>
<gene>
    <name evidence="1" type="ordered locus">COCOR_01113</name>
</gene>
<evidence type="ECO:0000313" key="2">
    <source>
        <dbReference type="Proteomes" id="UP000007587"/>
    </source>
</evidence>
<dbReference type="EMBL" id="CP003389">
    <property type="protein sequence ID" value="AFE03878.1"/>
    <property type="molecule type" value="Genomic_DNA"/>
</dbReference>
<accession>H8MP81</accession>
<dbReference type="AlphaFoldDB" id="H8MP81"/>